<evidence type="ECO:0000256" key="2">
    <source>
        <dbReference type="ARBA" id="ARBA00022723"/>
    </source>
</evidence>
<feature type="domain" description="C2H2-type" evidence="10">
    <location>
        <begin position="373"/>
        <end position="401"/>
    </location>
</feature>
<comment type="subcellular location">
    <subcellularLocation>
        <location evidence="1">Nucleus</location>
    </subcellularLocation>
</comment>
<dbReference type="GO" id="GO:0000978">
    <property type="term" value="F:RNA polymerase II cis-regulatory region sequence-specific DNA binding"/>
    <property type="evidence" value="ECO:0007669"/>
    <property type="project" value="TreeGrafter"/>
</dbReference>
<feature type="domain" description="C2H2-type" evidence="10">
    <location>
        <begin position="287"/>
        <end position="316"/>
    </location>
</feature>
<evidence type="ECO:0000256" key="7">
    <source>
        <dbReference type="ARBA" id="ARBA00023242"/>
    </source>
</evidence>
<dbReference type="GO" id="GO:0005634">
    <property type="term" value="C:nucleus"/>
    <property type="evidence" value="ECO:0007669"/>
    <property type="project" value="UniProtKB-SubCell"/>
</dbReference>
<evidence type="ECO:0000313" key="12">
    <source>
        <dbReference type="RefSeq" id="XP_034240429.1"/>
    </source>
</evidence>
<dbReference type="Gene3D" id="3.30.160.60">
    <property type="entry name" value="Classic Zinc Finger"/>
    <property type="match status" value="4"/>
</dbReference>
<keyword evidence="2" id="KW-0479">Metal-binding</keyword>
<keyword evidence="6" id="KW-0238">DNA-binding</keyword>
<protein>
    <submittedName>
        <fullName evidence="12">Histone H4 transcription factor isoform X1</fullName>
    </submittedName>
</protein>
<evidence type="ECO:0000256" key="8">
    <source>
        <dbReference type="PROSITE-ProRule" id="PRU00042"/>
    </source>
</evidence>
<gene>
    <name evidence="12" type="primary">LOC117644871</name>
</gene>
<dbReference type="SMART" id="SM00355">
    <property type="entry name" value="ZnF_C2H2"/>
    <property type="match status" value="10"/>
</dbReference>
<dbReference type="SUPFAM" id="SSF57667">
    <property type="entry name" value="beta-beta-alpha zinc fingers"/>
    <property type="match status" value="3"/>
</dbReference>
<dbReference type="PROSITE" id="PS00028">
    <property type="entry name" value="ZINC_FINGER_C2H2_1"/>
    <property type="match status" value="4"/>
</dbReference>
<dbReference type="InParanoid" id="A0A6P8ZMD8"/>
<accession>A0A6P8ZMD8</accession>
<sequence length="643" mass="74552">MMPSLYLPQWYYSLNIMKGERRYDVNQARQRCTSWLEAHHSDNEDLALDDTDPLSDPLQDTVTYSADEEVSNYSQPEKKRKRNPFREEELSELSEVSQDQPKHGRPKKVYDDAEGDTSVASDEMSDMAFKKPLTIKAEVLQLDCGWKNCSYVTSEAEAFVNHVSSHIPQLGIKRNEDDDEEVYTCLWERCEFETPNGDEVTRHVNFHSYHTKVKYIGALICRSWKLPECTNDAAGVNLVPDLPEPLQCLWNECPLTSNNPNIFYAHVAMHSQEIPHYGRGDKNIKKFKCLWKGCRSEMPSRKRMQEHLRGHSKERQAACPTCGALYSSRMRLIDHIKRQAAEENLTYQCTHCSRAYPSERILRDHMRHHVNHYKCQFCDMTCPTPHSLSNHIRHRHIDEKPFACEYCDYRAKTQYNVRRHMATHSGADNFVCDEEDCSFSCRTLSILNWHYRKKHESRAVYCCHMCDMRFARGAYLTRHLMKKHNFRWPSGHTRFRFYKNHEDGLFRLQTVRYESLDVVEDINRREGEPTSVLDQDCKFNISKASGTTKDVAANFIVNVNDDNEDPDDPDAICTDSGDSPCRVPLNMPSLDFDSPTKHKTVYISIDEVDCDGNVISSKTLEAEELSDGDELENAQIVTDGFFL</sequence>
<dbReference type="PANTHER" id="PTHR24391">
    <property type="entry name" value="HISTONE H4 TRANSCRIPTION FACTOR-RELATED"/>
    <property type="match status" value="1"/>
</dbReference>
<feature type="region of interest" description="Disordered" evidence="9">
    <location>
        <begin position="45"/>
        <end position="119"/>
    </location>
</feature>
<keyword evidence="7" id="KW-0539">Nucleus</keyword>
<dbReference type="GO" id="GO:0000981">
    <property type="term" value="F:DNA-binding transcription factor activity, RNA polymerase II-specific"/>
    <property type="evidence" value="ECO:0007669"/>
    <property type="project" value="TreeGrafter"/>
</dbReference>
<proteinExistence type="predicted"/>
<keyword evidence="4 8" id="KW-0863">Zinc-finger</keyword>
<dbReference type="GO" id="GO:0008270">
    <property type="term" value="F:zinc ion binding"/>
    <property type="evidence" value="ECO:0007669"/>
    <property type="project" value="UniProtKB-KW"/>
</dbReference>
<feature type="domain" description="C2H2-type" evidence="10">
    <location>
        <begin position="402"/>
        <end position="429"/>
    </location>
</feature>
<evidence type="ECO:0000313" key="11">
    <source>
        <dbReference type="Proteomes" id="UP000515158"/>
    </source>
</evidence>
<feature type="domain" description="C2H2-type" evidence="10">
    <location>
        <begin position="461"/>
        <end position="489"/>
    </location>
</feature>
<evidence type="ECO:0000259" key="10">
    <source>
        <dbReference type="PROSITE" id="PS50157"/>
    </source>
</evidence>
<evidence type="ECO:0000256" key="3">
    <source>
        <dbReference type="ARBA" id="ARBA00022737"/>
    </source>
</evidence>
<name>A0A6P8ZMD8_THRPL</name>
<evidence type="ECO:0000256" key="6">
    <source>
        <dbReference type="ARBA" id="ARBA00023125"/>
    </source>
</evidence>
<dbReference type="PANTHER" id="PTHR24391:SF18">
    <property type="entry name" value="EG:115C2.6 PROTEIN"/>
    <property type="match status" value="1"/>
</dbReference>
<dbReference type="Proteomes" id="UP000515158">
    <property type="component" value="Unplaced"/>
</dbReference>
<keyword evidence="5" id="KW-0862">Zinc</keyword>
<feature type="domain" description="C2H2-type" evidence="10">
    <location>
        <begin position="347"/>
        <end position="374"/>
    </location>
</feature>
<dbReference type="InterPro" id="IPR036236">
    <property type="entry name" value="Znf_C2H2_sf"/>
</dbReference>
<organism evidence="12">
    <name type="scientific">Thrips palmi</name>
    <name type="common">Melon thrips</name>
    <dbReference type="NCBI Taxonomy" id="161013"/>
    <lineage>
        <taxon>Eukaryota</taxon>
        <taxon>Metazoa</taxon>
        <taxon>Ecdysozoa</taxon>
        <taxon>Arthropoda</taxon>
        <taxon>Hexapoda</taxon>
        <taxon>Insecta</taxon>
        <taxon>Pterygota</taxon>
        <taxon>Neoptera</taxon>
        <taxon>Paraneoptera</taxon>
        <taxon>Thysanoptera</taxon>
        <taxon>Terebrantia</taxon>
        <taxon>Thripoidea</taxon>
        <taxon>Thripidae</taxon>
        <taxon>Thrips</taxon>
    </lineage>
</organism>
<dbReference type="GO" id="GO:0045892">
    <property type="term" value="P:negative regulation of DNA-templated transcription"/>
    <property type="evidence" value="ECO:0007669"/>
    <property type="project" value="UniProtKB-ARBA"/>
</dbReference>
<dbReference type="AlphaFoldDB" id="A0A6P8ZMD8"/>
<evidence type="ECO:0000256" key="9">
    <source>
        <dbReference type="SAM" id="MobiDB-lite"/>
    </source>
</evidence>
<dbReference type="CTD" id="25988"/>
<evidence type="ECO:0000256" key="4">
    <source>
        <dbReference type="ARBA" id="ARBA00022771"/>
    </source>
</evidence>
<dbReference type="FunCoup" id="A0A6P8ZMD8">
    <property type="interactions" value="1995"/>
</dbReference>
<dbReference type="InterPro" id="IPR051574">
    <property type="entry name" value="ZnF_E-box_Homeobox"/>
</dbReference>
<dbReference type="OrthoDB" id="10260596at2759"/>
<keyword evidence="11" id="KW-1185">Reference proteome</keyword>
<dbReference type="KEGG" id="tpal:117644871"/>
<dbReference type="PROSITE" id="PS50157">
    <property type="entry name" value="ZINC_FINGER_C2H2_2"/>
    <property type="match status" value="5"/>
</dbReference>
<dbReference type="InterPro" id="IPR013087">
    <property type="entry name" value="Znf_C2H2_type"/>
</dbReference>
<dbReference type="Pfam" id="PF13909">
    <property type="entry name" value="zf-H2C2_5"/>
    <property type="match status" value="1"/>
</dbReference>
<keyword evidence="3" id="KW-0677">Repeat</keyword>
<reference evidence="12" key="1">
    <citation type="submission" date="2025-08" db="UniProtKB">
        <authorList>
            <consortium name="RefSeq"/>
        </authorList>
    </citation>
    <scope>IDENTIFICATION</scope>
    <source>
        <tissue evidence="12">Total insect</tissue>
    </source>
</reference>
<dbReference type="GeneID" id="117644871"/>
<dbReference type="RefSeq" id="XP_034240429.1">
    <property type="nucleotide sequence ID" value="XM_034384538.1"/>
</dbReference>
<evidence type="ECO:0000256" key="1">
    <source>
        <dbReference type="ARBA" id="ARBA00004123"/>
    </source>
</evidence>
<evidence type="ECO:0000256" key="5">
    <source>
        <dbReference type="ARBA" id="ARBA00022833"/>
    </source>
</evidence>
<dbReference type="FunFam" id="3.30.160.60:FF:000448">
    <property type="entry name" value="RE1-silencing transcription factor A"/>
    <property type="match status" value="1"/>
</dbReference>